<evidence type="ECO:0000313" key="13">
    <source>
        <dbReference type="Proteomes" id="UP000021369"/>
    </source>
</evidence>
<dbReference type="Pfam" id="PF00571">
    <property type="entry name" value="CBS"/>
    <property type="match status" value="2"/>
</dbReference>
<keyword evidence="4 10" id="KW-0812">Transmembrane</keyword>
<keyword evidence="7 9" id="KW-0129">CBS domain</keyword>
<dbReference type="RefSeq" id="WP_080691328.1">
    <property type="nucleotide sequence ID" value="NZ_JEOB01000002.1"/>
</dbReference>
<dbReference type="PANTHER" id="PTHR22777:SF32">
    <property type="entry name" value="UPF0053 INNER MEMBRANE PROTEIN YFJD"/>
    <property type="match status" value="1"/>
</dbReference>
<dbReference type="Gene3D" id="3.10.580.10">
    <property type="entry name" value="CBS-domain"/>
    <property type="match status" value="1"/>
</dbReference>
<feature type="domain" description="CBS" evidence="11">
    <location>
        <begin position="226"/>
        <end position="285"/>
    </location>
</feature>
<reference evidence="12 13" key="1">
    <citation type="submission" date="2013-06" db="EMBL/GenBank/DDBJ databases">
        <title>Rumen cellulosomics: divergent fiber-degrading strategies revealed by comparative genome-wide analysis of six Ruminococcal strains.</title>
        <authorList>
            <person name="Dassa B."/>
            <person name="Borovok I."/>
            <person name="Lamed R."/>
            <person name="Flint H."/>
            <person name="Yeoman C.J."/>
            <person name="White B."/>
            <person name="Bayer E.A."/>
        </authorList>
    </citation>
    <scope>NUCLEOTIDE SEQUENCE [LARGE SCALE GENOMIC DNA]</scope>
    <source>
        <strain evidence="12 13">SY3</strain>
    </source>
</reference>
<dbReference type="InterPro" id="IPR000644">
    <property type="entry name" value="CBS_dom"/>
</dbReference>
<dbReference type="InterPro" id="IPR044751">
    <property type="entry name" value="Ion_transp-like_CBS"/>
</dbReference>
<keyword evidence="5" id="KW-0677">Repeat</keyword>
<dbReference type="PROSITE" id="PS51371">
    <property type="entry name" value="CBS"/>
    <property type="match status" value="2"/>
</dbReference>
<evidence type="ECO:0000313" key="12">
    <source>
        <dbReference type="EMBL" id="EXM39459.1"/>
    </source>
</evidence>
<evidence type="ECO:0000256" key="6">
    <source>
        <dbReference type="ARBA" id="ARBA00022989"/>
    </source>
</evidence>
<dbReference type="PANTHER" id="PTHR22777">
    <property type="entry name" value="HEMOLYSIN-RELATED"/>
    <property type="match status" value="1"/>
</dbReference>
<dbReference type="AlphaFoldDB" id="A0A011UFQ1"/>
<dbReference type="FunFam" id="3.10.580.10:FF:000002">
    <property type="entry name" value="Magnesium/cobalt efflux protein CorC"/>
    <property type="match status" value="1"/>
</dbReference>
<keyword evidence="6 10" id="KW-1133">Transmembrane helix</keyword>
<dbReference type="SUPFAM" id="SSF56176">
    <property type="entry name" value="FAD-binding/transporter-associated domain-like"/>
    <property type="match status" value="1"/>
</dbReference>
<keyword evidence="3" id="KW-1003">Cell membrane</keyword>
<comment type="subcellular location">
    <subcellularLocation>
        <location evidence="1">Cell membrane</location>
        <topology evidence="1">Multi-pass membrane protein</topology>
    </subcellularLocation>
</comment>
<evidence type="ECO:0000256" key="9">
    <source>
        <dbReference type="PROSITE-ProRule" id="PRU00703"/>
    </source>
</evidence>
<accession>A0A011UFQ1</accession>
<dbReference type="InterPro" id="IPR002550">
    <property type="entry name" value="CNNM"/>
</dbReference>
<dbReference type="GO" id="GO:0050660">
    <property type="term" value="F:flavin adenine dinucleotide binding"/>
    <property type="evidence" value="ECO:0007669"/>
    <property type="project" value="InterPro"/>
</dbReference>
<dbReference type="Pfam" id="PF03471">
    <property type="entry name" value="CorC_HlyC"/>
    <property type="match status" value="1"/>
</dbReference>
<evidence type="ECO:0000256" key="3">
    <source>
        <dbReference type="ARBA" id="ARBA00022475"/>
    </source>
</evidence>
<dbReference type="SUPFAM" id="SSF54631">
    <property type="entry name" value="CBS-domain pair"/>
    <property type="match status" value="1"/>
</dbReference>
<evidence type="ECO:0000256" key="5">
    <source>
        <dbReference type="ARBA" id="ARBA00022737"/>
    </source>
</evidence>
<dbReference type="InterPro" id="IPR005170">
    <property type="entry name" value="Transptr-assoc_dom"/>
</dbReference>
<organism evidence="12 13">
    <name type="scientific">Ruminococcus albus SY3</name>
    <dbReference type="NCBI Taxonomy" id="1341156"/>
    <lineage>
        <taxon>Bacteria</taxon>
        <taxon>Bacillati</taxon>
        <taxon>Bacillota</taxon>
        <taxon>Clostridia</taxon>
        <taxon>Eubacteriales</taxon>
        <taxon>Oscillospiraceae</taxon>
        <taxon>Ruminococcus</taxon>
    </lineage>
</organism>
<evidence type="ECO:0000256" key="8">
    <source>
        <dbReference type="ARBA" id="ARBA00023136"/>
    </source>
</evidence>
<gene>
    <name evidence="12" type="ORF">RASY3_06055</name>
</gene>
<name>A0A011UFQ1_RUMAL</name>
<dbReference type="Pfam" id="PF01595">
    <property type="entry name" value="CNNM"/>
    <property type="match status" value="1"/>
</dbReference>
<evidence type="ECO:0000256" key="2">
    <source>
        <dbReference type="ARBA" id="ARBA00006337"/>
    </source>
</evidence>
<keyword evidence="8 10" id="KW-0472">Membrane</keyword>
<comment type="caution">
    <text evidence="12">The sequence shown here is derived from an EMBL/GenBank/DDBJ whole genome shotgun (WGS) entry which is preliminary data.</text>
</comment>
<sequence>MDVPEPGFIVAAVPVLCGLLTAFFYACECSAAEISDSRLKKLAETDKRAASVVKMLEHTGRFLNVNLIARTALVALQTACAFIWFFSPMKKALADAWGGYDAAAVICSAVAIILLLTLWVGTVCMGVPKKLCSAGKIGESFLLRTAGIYRAWLALFRPIEIISCGLTTALLRLFGVKNVNAEEAVTEEEILMMVDAVNETGAIEESQAEMISNIFEFDDIEIGEVMTHRTEVAAIDESAPIREAVELAIESGFSRIPVYKDSIDDIQGVIYAKDLLTLVFHESAEDRTVKDFMREVIFVPESQKCGELFKELTAKKIQMAVAVDEYGGTAGVVTLEDLIETIVGDIVDEFDDESEEITKISEGVFEIEGNAGYEDVMEALGKEPEEDSPFETIGAMVIELLGHIPDDGERASVKWENVKFTVTQAEDRRIGRIRAELCTE</sequence>
<dbReference type="SMART" id="SM00116">
    <property type="entry name" value="CBS"/>
    <property type="match status" value="2"/>
</dbReference>
<dbReference type="GO" id="GO:0005886">
    <property type="term" value="C:plasma membrane"/>
    <property type="evidence" value="ECO:0007669"/>
    <property type="project" value="UniProtKB-SubCell"/>
</dbReference>
<evidence type="ECO:0000256" key="1">
    <source>
        <dbReference type="ARBA" id="ARBA00004651"/>
    </source>
</evidence>
<feature type="domain" description="CBS" evidence="11">
    <location>
        <begin position="292"/>
        <end position="349"/>
    </location>
</feature>
<dbReference type="InterPro" id="IPR016169">
    <property type="entry name" value="FAD-bd_PCMH_sub2"/>
</dbReference>
<dbReference type="OrthoDB" id="9798188at2"/>
<protein>
    <recommendedName>
        <fullName evidence="11">CBS domain-containing protein</fullName>
    </recommendedName>
</protein>
<evidence type="ECO:0000259" key="11">
    <source>
        <dbReference type="PROSITE" id="PS51371"/>
    </source>
</evidence>
<keyword evidence="13" id="KW-1185">Reference proteome</keyword>
<dbReference type="SMART" id="SM01091">
    <property type="entry name" value="CorC_HlyC"/>
    <property type="match status" value="1"/>
</dbReference>
<dbReference type="InterPro" id="IPR046342">
    <property type="entry name" value="CBS_dom_sf"/>
</dbReference>
<proteinExistence type="inferred from homology"/>
<evidence type="ECO:0000256" key="7">
    <source>
        <dbReference type="ARBA" id="ARBA00023122"/>
    </source>
</evidence>
<dbReference type="PATRIC" id="fig|1341156.4.peg.1624"/>
<dbReference type="Proteomes" id="UP000021369">
    <property type="component" value="Unassembled WGS sequence"/>
</dbReference>
<dbReference type="EMBL" id="JEOB01000002">
    <property type="protein sequence ID" value="EXM39459.1"/>
    <property type="molecule type" value="Genomic_DNA"/>
</dbReference>
<dbReference type="Gene3D" id="3.30.465.10">
    <property type="match status" value="1"/>
</dbReference>
<evidence type="ECO:0000256" key="10">
    <source>
        <dbReference type="SAM" id="Phobius"/>
    </source>
</evidence>
<evidence type="ECO:0000256" key="4">
    <source>
        <dbReference type="ARBA" id="ARBA00022692"/>
    </source>
</evidence>
<comment type="similarity">
    <text evidence="2">Belongs to the UPF0053 family.</text>
</comment>
<feature type="transmembrane region" description="Helical" evidence="10">
    <location>
        <begin position="98"/>
        <end position="120"/>
    </location>
</feature>
<dbReference type="InterPro" id="IPR036318">
    <property type="entry name" value="FAD-bd_PCMH-like_sf"/>
</dbReference>
<dbReference type="CDD" id="cd04590">
    <property type="entry name" value="CBS_pair_CorC_HlyC_assoc"/>
    <property type="match status" value="1"/>
</dbReference>
<feature type="transmembrane region" description="Helical" evidence="10">
    <location>
        <begin position="67"/>
        <end position="86"/>
    </location>
</feature>